<evidence type="ECO:0008006" key="7">
    <source>
        <dbReference type="Google" id="ProtNLM"/>
    </source>
</evidence>
<dbReference type="InterPro" id="IPR037038">
    <property type="entry name" value="HepT-like_sf"/>
</dbReference>
<comment type="similarity">
    <text evidence="4">Belongs to the HepT RNase toxin family.</text>
</comment>
<accession>A0A1G2HW11</accession>
<evidence type="ECO:0000256" key="4">
    <source>
        <dbReference type="ARBA" id="ARBA00024207"/>
    </source>
</evidence>
<dbReference type="InterPro" id="IPR008201">
    <property type="entry name" value="HepT-like"/>
</dbReference>
<evidence type="ECO:0000313" key="6">
    <source>
        <dbReference type="Proteomes" id="UP000178774"/>
    </source>
</evidence>
<dbReference type="EMBL" id="MHOP01000011">
    <property type="protein sequence ID" value="OGZ66018.1"/>
    <property type="molecule type" value="Genomic_DNA"/>
</dbReference>
<proteinExistence type="inferred from homology"/>
<evidence type="ECO:0000256" key="2">
    <source>
        <dbReference type="ARBA" id="ARBA00022722"/>
    </source>
</evidence>
<evidence type="ECO:0000256" key="1">
    <source>
        <dbReference type="ARBA" id="ARBA00022649"/>
    </source>
</evidence>
<dbReference type="GO" id="GO:0110001">
    <property type="term" value="C:toxin-antitoxin complex"/>
    <property type="evidence" value="ECO:0007669"/>
    <property type="project" value="InterPro"/>
</dbReference>
<dbReference type="InterPro" id="IPR052379">
    <property type="entry name" value="Type_VII_TA_RNase"/>
</dbReference>
<dbReference type="GO" id="GO:0016787">
    <property type="term" value="F:hydrolase activity"/>
    <property type="evidence" value="ECO:0007669"/>
    <property type="project" value="UniProtKB-KW"/>
</dbReference>
<gene>
    <name evidence="5" type="ORF">A2822_03150</name>
</gene>
<evidence type="ECO:0000256" key="3">
    <source>
        <dbReference type="ARBA" id="ARBA00022801"/>
    </source>
</evidence>
<keyword evidence="3" id="KW-0378">Hydrolase</keyword>
<dbReference type="PANTHER" id="PTHR33397:SF5">
    <property type="entry name" value="RNASE YUTE-RELATED"/>
    <property type="match status" value="1"/>
</dbReference>
<evidence type="ECO:0000313" key="5">
    <source>
        <dbReference type="EMBL" id="OGZ66018.1"/>
    </source>
</evidence>
<keyword evidence="2" id="KW-0540">Nuclease</keyword>
<dbReference type="PANTHER" id="PTHR33397">
    <property type="entry name" value="UPF0331 PROTEIN YUTE"/>
    <property type="match status" value="1"/>
</dbReference>
<sequence length="140" mass="16228">MTNLFIVENKIGAIKEYLGILKGFKKFSYFQLADDVFIRGSVERYLYLAAQSAIDLAESVIALKDYRKPTTLKEGFEILEEEGVISIELRNAMRDMAGFRNIIAHDYAKIDYSKVYDIVQNRLPDVEKFSTQIKKYLNLR</sequence>
<dbReference type="Proteomes" id="UP000178774">
    <property type="component" value="Unassembled WGS sequence"/>
</dbReference>
<dbReference type="Pfam" id="PF01934">
    <property type="entry name" value="HepT-like"/>
    <property type="match status" value="1"/>
</dbReference>
<comment type="caution">
    <text evidence="5">The sequence shown here is derived from an EMBL/GenBank/DDBJ whole genome shotgun (WGS) entry which is preliminary data.</text>
</comment>
<dbReference type="AlphaFoldDB" id="A0A1G2HW11"/>
<reference evidence="5 6" key="1">
    <citation type="journal article" date="2016" name="Nat. Commun.">
        <title>Thousands of microbial genomes shed light on interconnected biogeochemical processes in an aquifer system.</title>
        <authorList>
            <person name="Anantharaman K."/>
            <person name="Brown C.T."/>
            <person name="Hug L.A."/>
            <person name="Sharon I."/>
            <person name="Castelle C.J."/>
            <person name="Probst A.J."/>
            <person name="Thomas B.C."/>
            <person name="Singh A."/>
            <person name="Wilkins M.J."/>
            <person name="Karaoz U."/>
            <person name="Brodie E.L."/>
            <person name="Williams K.H."/>
            <person name="Hubbard S.S."/>
            <person name="Banfield J.F."/>
        </authorList>
    </citation>
    <scope>NUCLEOTIDE SEQUENCE [LARGE SCALE GENOMIC DNA]</scope>
</reference>
<name>A0A1G2HW11_9BACT</name>
<keyword evidence="1" id="KW-1277">Toxin-antitoxin system</keyword>
<dbReference type="GO" id="GO:0004540">
    <property type="term" value="F:RNA nuclease activity"/>
    <property type="evidence" value="ECO:0007669"/>
    <property type="project" value="InterPro"/>
</dbReference>
<organism evidence="5 6">
    <name type="scientific">Candidatus Staskawiczbacteria bacterium RIFCSPHIGHO2_01_FULL_41_41</name>
    <dbReference type="NCBI Taxonomy" id="1802203"/>
    <lineage>
        <taxon>Bacteria</taxon>
        <taxon>Candidatus Staskawicziibacteriota</taxon>
    </lineage>
</organism>
<protein>
    <recommendedName>
        <fullName evidence="7">DUF86 domain-containing protein</fullName>
    </recommendedName>
</protein>
<dbReference type="NCBIfam" id="NF047751">
    <property type="entry name" value="HepT_toxin"/>
    <property type="match status" value="1"/>
</dbReference>
<dbReference type="Gene3D" id="1.20.120.580">
    <property type="entry name" value="bsu32300-like"/>
    <property type="match status" value="1"/>
</dbReference>